<dbReference type="InterPro" id="IPR004090">
    <property type="entry name" value="Chemotax_Me-accpt_rcpt"/>
</dbReference>
<evidence type="ECO:0000256" key="3">
    <source>
        <dbReference type="ARBA" id="ARBA00022481"/>
    </source>
</evidence>
<comment type="subcellular location">
    <subcellularLocation>
        <location evidence="1">Cell inner membrane</location>
        <topology evidence="1">Multi-pass membrane protein</topology>
    </subcellularLocation>
</comment>
<evidence type="ECO:0000256" key="12">
    <source>
        <dbReference type="SAM" id="Coils"/>
    </source>
</evidence>
<keyword evidence="9 11" id="KW-0807">Transducer</keyword>
<keyword evidence="4" id="KW-0145">Chemotaxis</keyword>
<organism evidence="17 18">
    <name type="scientific">Luteibacter sahnii</name>
    <dbReference type="NCBI Taxonomy" id="3021977"/>
    <lineage>
        <taxon>Bacteria</taxon>
        <taxon>Pseudomonadati</taxon>
        <taxon>Pseudomonadota</taxon>
        <taxon>Gammaproteobacteria</taxon>
        <taxon>Lysobacterales</taxon>
        <taxon>Rhodanobacteraceae</taxon>
        <taxon>Luteibacter</taxon>
    </lineage>
</organism>
<feature type="transmembrane region" description="Helical" evidence="14">
    <location>
        <begin position="12"/>
        <end position="31"/>
    </location>
</feature>
<dbReference type="InterPro" id="IPR003660">
    <property type="entry name" value="HAMP_dom"/>
</dbReference>
<dbReference type="Gene3D" id="1.10.287.950">
    <property type="entry name" value="Methyl-accepting chemotaxis protein"/>
    <property type="match status" value="1"/>
</dbReference>
<comment type="caution">
    <text evidence="17">The sequence shown here is derived from an EMBL/GenBank/DDBJ whole genome shotgun (WGS) entry which is preliminary data.</text>
</comment>
<dbReference type="PRINTS" id="PR00260">
    <property type="entry name" value="CHEMTRNSDUCR"/>
</dbReference>
<feature type="coiled-coil region" evidence="12">
    <location>
        <begin position="471"/>
        <end position="498"/>
    </location>
</feature>
<dbReference type="SMART" id="SM00283">
    <property type="entry name" value="MA"/>
    <property type="match status" value="1"/>
</dbReference>
<dbReference type="PANTHER" id="PTHR43531:SF14">
    <property type="entry name" value="METHYL-ACCEPTING CHEMOTAXIS PROTEIN I-RELATED"/>
    <property type="match status" value="1"/>
</dbReference>
<keyword evidence="2" id="KW-1003">Cell membrane</keyword>
<evidence type="ECO:0000313" key="18">
    <source>
        <dbReference type="Proteomes" id="UP001528850"/>
    </source>
</evidence>
<keyword evidence="7 14" id="KW-1133">Transmembrane helix</keyword>
<dbReference type="Proteomes" id="UP001528850">
    <property type="component" value="Unassembled WGS sequence"/>
</dbReference>
<sequence>MRFSVRAKIFSAMGIALALMLVLGGVGLLGVKKTYALADAMYEANVVSIMNVAEAKQSIVNQRLALLRAIADPKLGGTAQRVHEAMTKEAAAWARYYPAKISSAEERQAAEAYIAERQKATPLVEKEIALLEAGKIDDVRLMQVGVVGPALGQLVERMDALAGMNSIKASQAATDAEARYVATRNLSVGSLAAAVIALLVVATLLARAVLVPLGKARTLAQAIEGGHLNNATVVSGNDEFTDTLRALDTMDRRLADIVTDVRYISQQVSSSAGDIAQGNDDLSQRTQEQASSLEETAASMEELASAVKQNADGAEQARQLTQRVRGDAEIGSQVSAEATEAMAAITQASKQIGEIVTLIDEIAFQTNLLALNAAVEAARAGDQGRGFAVVAAEVRNLAQRSAAAAKDIKTLVASTVERVDVGAALVGRTGTALSEIATGVRSVNAIVDEIAAACQEQAAGINQVNNAVVTLDDVTQQNAALVEQASAASKNASDLSQELLRKVAFFAVEEGTAKATAAEPVRAPVGKTVVDAAPAPTPAPVYRPVAAMAMAGDDTVWREF</sequence>
<evidence type="ECO:0000256" key="5">
    <source>
        <dbReference type="ARBA" id="ARBA00022519"/>
    </source>
</evidence>
<protein>
    <submittedName>
        <fullName evidence="17">Methyl-accepting chemotaxis protein</fullName>
    </submittedName>
</protein>
<feature type="compositionally biased region" description="Polar residues" evidence="13">
    <location>
        <begin position="280"/>
        <end position="293"/>
    </location>
</feature>
<dbReference type="PROSITE" id="PS50885">
    <property type="entry name" value="HAMP"/>
    <property type="match status" value="1"/>
</dbReference>
<evidence type="ECO:0000256" key="6">
    <source>
        <dbReference type="ARBA" id="ARBA00022692"/>
    </source>
</evidence>
<keyword evidence="8 14" id="KW-0472">Membrane</keyword>
<evidence type="ECO:0000313" key="17">
    <source>
        <dbReference type="EMBL" id="MDF4024155.1"/>
    </source>
</evidence>
<evidence type="ECO:0000259" key="15">
    <source>
        <dbReference type="PROSITE" id="PS50111"/>
    </source>
</evidence>
<evidence type="ECO:0000256" key="9">
    <source>
        <dbReference type="ARBA" id="ARBA00023224"/>
    </source>
</evidence>
<accession>A0ABT6B7U1</accession>
<comment type="similarity">
    <text evidence="10">Belongs to the methyl-accepting chemotaxis (MCP) protein family.</text>
</comment>
<keyword evidence="5" id="KW-0997">Cell inner membrane</keyword>
<evidence type="ECO:0000259" key="16">
    <source>
        <dbReference type="PROSITE" id="PS50885"/>
    </source>
</evidence>
<evidence type="ECO:0000256" key="14">
    <source>
        <dbReference type="SAM" id="Phobius"/>
    </source>
</evidence>
<evidence type="ECO:0000256" key="1">
    <source>
        <dbReference type="ARBA" id="ARBA00004429"/>
    </source>
</evidence>
<evidence type="ECO:0000256" key="7">
    <source>
        <dbReference type="ARBA" id="ARBA00022989"/>
    </source>
</evidence>
<dbReference type="EMBL" id="JARJJS010000001">
    <property type="protein sequence ID" value="MDF4024155.1"/>
    <property type="molecule type" value="Genomic_DNA"/>
</dbReference>
<keyword evidence="18" id="KW-1185">Reference proteome</keyword>
<evidence type="ECO:0000256" key="4">
    <source>
        <dbReference type="ARBA" id="ARBA00022500"/>
    </source>
</evidence>
<evidence type="ECO:0000256" key="13">
    <source>
        <dbReference type="SAM" id="MobiDB-lite"/>
    </source>
</evidence>
<gene>
    <name evidence="17" type="ORF">P3W24_04110</name>
</gene>
<dbReference type="Pfam" id="PF00015">
    <property type="entry name" value="MCPsignal"/>
    <property type="match status" value="1"/>
</dbReference>
<dbReference type="InterPro" id="IPR003122">
    <property type="entry name" value="Tar_rcpt_lig-bd"/>
</dbReference>
<evidence type="ECO:0000256" key="11">
    <source>
        <dbReference type="PROSITE-ProRule" id="PRU00284"/>
    </source>
</evidence>
<feature type="domain" description="HAMP" evidence="16">
    <location>
        <begin position="207"/>
        <end position="259"/>
    </location>
</feature>
<keyword evidence="12" id="KW-0175">Coiled coil</keyword>
<dbReference type="InterPro" id="IPR051310">
    <property type="entry name" value="MCP_chemotaxis"/>
</dbReference>
<dbReference type="PROSITE" id="PS50111">
    <property type="entry name" value="CHEMOTAXIS_TRANSDUC_2"/>
    <property type="match status" value="1"/>
</dbReference>
<evidence type="ECO:0000256" key="2">
    <source>
        <dbReference type="ARBA" id="ARBA00022475"/>
    </source>
</evidence>
<dbReference type="Pfam" id="PF02203">
    <property type="entry name" value="TarH"/>
    <property type="match status" value="1"/>
</dbReference>
<keyword evidence="6 14" id="KW-0812">Transmembrane</keyword>
<feature type="transmembrane region" description="Helical" evidence="14">
    <location>
        <begin position="188"/>
        <end position="210"/>
    </location>
</feature>
<proteinExistence type="inferred from homology"/>
<name>A0ABT6B7U1_9GAMM</name>
<dbReference type="CDD" id="cd11386">
    <property type="entry name" value="MCP_signal"/>
    <property type="match status" value="1"/>
</dbReference>
<dbReference type="SUPFAM" id="SSF58104">
    <property type="entry name" value="Methyl-accepting chemotaxis protein (MCP) signaling domain"/>
    <property type="match status" value="1"/>
</dbReference>
<reference evidence="17 18" key="1">
    <citation type="journal article" date="2024" name="Curr. Microbiol.">
        <title>Luteibacter sahnii sp. nov., A Novel Yellow-Colored Xanthomonadin Pigment Producing Probiotic Bacterium from Healthy Rice Seed Microbiome.</title>
        <authorList>
            <person name="Jaiswal G."/>
            <person name="Rana R."/>
            <person name="Nayak P.K."/>
            <person name="Chouhan R."/>
            <person name="Gandhi S.G."/>
            <person name="Patel H.K."/>
            <person name="Patil P.B."/>
        </authorList>
    </citation>
    <scope>NUCLEOTIDE SEQUENCE [LARGE SCALE GENOMIC DNA]</scope>
    <source>
        <strain evidence="17 18">PPL201</strain>
    </source>
</reference>
<feature type="domain" description="Methyl-accepting transducer" evidence="15">
    <location>
        <begin position="264"/>
        <end position="493"/>
    </location>
</feature>
<feature type="region of interest" description="Disordered" evidence="13">
    <location>
        <begin position="272"/>
        <end position="293"/>
    </location>
</feature>
<evidence type="ECO:0000256" key="10">
    <source>
        <dbReference type="ARBA" id="ARBA00029447"/>
    </source>
</evidence>
<dbReference type="InterPro" id="IPR004089">
    <property type="entry name" value="MCPsignal_dom"/>
</dbReference>
<keyword evidence="3" id="KW-0488">Methylation</keyword>
<dbReference type="PANTHER" id="PTHR43531">
    <property type="entry name" value="PROTEIN ICFG"/>
    <property type="match status" value="1"/>
</dbReference>
<evidence type="ECO:0000256" key="8">
    <source>
        <dbReference type="ARBA" id="ARBA00023136"/>
    </source>
</evidence>